<comment type="caution">
    <text evidence="2">The sequence shown here is derived from an EMBL/GenBank/DDBJ whole genome shotgun (WGS) entry which is preliminary data.</text>
</comment>
<feature type="region of interest" description="Disordered" evidence="1">
    <location>
        <begin position="20"/>
        <end position="58"/>
    </location>
</feature>
<feature type="non-terminal residue" evidence="2">
    <location>
        <position position="1"/>
    </location>
</feature>
<feature type="compositionally biased region" description="Basic and acidic residues" evidence="1">
    <location>
        <begin position="21"/>
        <end position="58"/>
    </location>
</feature>
<dbReference type="AlphaFoldDB" id="X1IUM8"/>
<accession>X1IUM8</accession>
<organism evidence="2">
    <name type="scientific">marine sediment metagenome</name>
    <dbReference type="NCBI Taxonomy" id="412755"/>
    <lineage>
        <taxon>unclassified sequences</taxon>
        <taxon>metagenomes</taxon>
        <taxon>ecological metagenomes</taxon>
    </lineage>
</organism>
<reference evidence="2" key="1">
    <citation type="journal article" date="2014" name="Front. Microbiol.">
        <title>High frequency of phylogenetically diverse reductive dehalogenase-homologous genes in deep subseafloor sedimentary metagenomes.</title>
        <authorList>
            <person name="Kawai M."/>
            <person name="Futagami T."/>
            <person name="Toyoda A."/>
            <person name="Takaki Y."/>
            <person name="Nishi S."/>
            <person name="Hori S."/>
            <person name="Arai W."/>
            <person name="Tsubouchi T."/>
            <person name="Morono Y."/>
            <person name="Uchiyama I."/>
            <person name="Ito T."/>
            <person name="Fujiyama A."/>
            <person name="Inagaki F."/>
            <person name="Takami H."/>
        </authorList>
    </citation>
    <scope>NUCLEOTIDE SEQUENCE</scope>
    <source>
        <strain evidence="2">Expedition CK06-06</strain>
    </source>
</reference>
<dbReference type="EMBL" id="BARU01035875">
    <property type="protein sequence ID" value="GAH85417.1"/>
    <property type="molecule type" value="Genomic_DNA"/>
</dbReference>
<protein>
    <submittedName>
        <fullName evidence="2">Uncharacterized protein</fullName>
    </submittedName>
</protein>
<evidence type="ECO:0000313" key="2">
    <source>
        <dbReference type="EMBL" id="GAH85417.1"/>
    </source>
</evidence>
<sequence length="58" mass="6661">PASRLKVIEKTYEAAQVKKKAKEEREDKEFARKRTEAEAIKEGKAKTRKAESTCRPPD</sequence>
<evidence type="ECO:0000256" key="1">
    <source>
        <dbReference type="SAM" id="MobiDB-lite"/>
    </source>
</evidence>
<proteinExistence type="predicted"/>
<name>X1IUM8_9ZZZZ</name>
<gene>
    <name evidence="2" type="ORF">S03H2_56095</name>
</gene>